<organism evidence="3 4">
    <name type="scientific">Aquimarina spongiae</name>
    <dbReference type="NCBI Taxonomy" id="570521"/>
    <lineage>
        <taxon>Bacteria</taxon>
        <taxon>Pseudomonadati</taxon>
        <taxon>Bacteroidota</taxon>
        <taxon>Flavobacteriia</taxon>
        <taxon>Flavobacteriales</taxon>
        <taxon>Flavobacteriaceae</taxon>
        <taxon>Aquimarina</taxon>
    </lineage>
</organism>
<keyword evidence="1" id="KW-0472">Membrane</keyword>
<protein>
    <submittedName>
        <fullName evidence="3">Histidine kinase</fullName>
    </submittedName>
</protein>
<dbReference type="InterPro" id="IPR050640">
    <property type="entry name" value="Bact_2-comp_sensor_kinase"/>
</dbReference>
<feature type="transmembrane region" description="Helical" evidence="1">
    <location>
        <begin position="42"/>
        <end position="63"/>
    </location>
</feature>
<dbReference type="Pfam" id="PF06580">
    <property type="entry name" value="His_kinase"/>
    <property type="match status" value="1"/>
</dbReference>
<feature type="domain" description="Signal transduction histidine kinase internal region" evidence="2">
    <location>
        <begin position="79"/>
        <end position="157"/>
    </location>
</feature>
<dbReference type="GO" id="GO:0016020">
    <property type="term" value="C:membrane"/>
    <property type="evidence" value="ECO:0007669"/>
    <property type="project" value="InterPro"/>
</dbReference>
<proteinExistence type="predicted"/>
<keyword evidence="4" id="KW-1185">Reference proteome</keyword>
<evidence type="ECO:0000259" key="2">
    <source>
        <dbReference type="Pfam" id="PF06580"/>
    </source>
</evidence>
<keyword evidence="3" id="KW-0418">Kinase</keyword>
<sequence>MLRIFRKYTTFIAVALLIAELFGMLHFKRMEELSGLEIHDNYFYLFQYLFIFTFGYLVLRWLFRLWKEYRSLKNDKNEAELMLLKSRVDPHFFFNTLNNLYGLAIEKSDRAPEVILKLSEVMRYTIYEGENDYVTLKNEIEYLETYLEIHKLRYQKKVRISFKIQIDDIEIKIAPLMLIMLLENAIKHGVESMVDNAYIDMDLKATKNTVFFQIINNFKPVIRGAKGIGLSNLKKRLQLIYPKRHELLLKKGEGTYQATLKIQTL</sequence>
<feature type="transmembrane region" description="Helical" evidence="1">
    <location>
        <begin position="7"/>
        <end position="27"/>
    </location>
</feature>
<keyword evidence="1" id="KW-1133">Transmembrane helix</keyword>
<dbReference type="InterPro" id="IPR010559">
    <property type="entry name" value="Sig_transdc_His_kin_internal"/>
</dbReference>
<dbReference type="Gene3D" id="3.30.565.10">
    <property type="entry name" value="Histidine kinase-like ATPase, C-terminal domain"/>
    <property type="match status" value="1"/>
</dbReference>
<dbReference type="STRING" id="570521.SAMN04488508_106215"/>
<evidence type="ECO:0000313" key="3">
    <source>
        <dbReference type="EMBL" id="SHJ20044.1"/>
    </source>
</evidence>
<dbReference type="PANTHER" id="PTHR34220:SF7">
    <property type="entry name" value="SENSOR HISTIDINE KINASE YPDA"/>
    <property type="match status" value="1"/>
</dbReference>
<dbReference type="RefSeq" id="WP_073317079.1">
    <property type="nucleotide sequence ID" value="NZ_FQYP01000006.1"/>
</dbReference>
<dbReference type="GO" id="GO:0000155">
    <property type="term" value="F:phosphorelay sensor kinase activity"/>
    <property type="evidence" value="ECO:0007669"/>
    <property type="project" value="InterPro"/>
</dbReference>
<dbReference type="PANTHER" id="PTHR34220">
    <property type="entry name" value="SENSOR HISTIDINE KINASE YPDA"/>
    <property type="match status" value="1"/>
</dbReference>
<keyword evidence="1" id="KW-0812">Transmembrane</keyword>
<dbReference type="Proteomes" id="UP000184432">
    <property type="component" value="Unassembled WGS sequence"/>
</dbReference>
<evidence type="ECO:0000256" key="1">
    <source>
        <dbReference type="SAM" id="Phobius"/>
    </source>
</evidence>
<gene>
    <name evidence="3" type="ORF">SAMN04488508_106215</name>
</gene>
<evidence type="ECO:0000313" key="4">
    <source>
        <dbReference type="Proteomes" id="UP000184432"/>
    </source>
</evidence>
<reference evidence="4" key="1">
    <citation type="submission" date="2016-11" db="EMBL/GenBank/DDBJ databases">
        <authorList>
            <person name="Varghese N."/>
            <person name="Submissions S."/>
        </authorList>
    </citation>
    <scope>NUCLEOTIDE SEQUENCE [LARGE SCALE GENOMIC DNA]</scope>
    <source>
        <strain evidence="4">DSM 22623</strain>
    </source>
</reference>
<dbReference type="EMBL" id="FQYP01000006">
    <property type="protein sequence ID" value="SHJ20044.1"/>
    <property type="molecule type" value="Genomic_DNA"/>
</dbReference>
<dbReference type="OrthoDB" id="9809908at2"/>
<keyword evidence="3" id="KW-0808">Transferase</keyword>
<name>A0A1M6HD08_9FLAO</name>
<accession>A0A1M6HD08</accession>
<dbReference type="SUPFAM" id="SSF55874">
    <property type="entry name" value="ATPase domain of HSP90 chaperone/DNA topoisomerase II/histidine kinase"/>
    <property type="match status" value="1"/>
</dbReference>
<dbReference type="InterPro" id="IPR036890">
    <property type="entry name" value="HATPase_C_sf"/>
</dbReference>
<dbReference type="AlphaFoldDB" id="A0A1M6HD08"/>